<reference evidence="2" key="1">
    <citation type="submission" date="2015-08" db="UniProtKB">
        <authorList>
            <consortium name="WormBaseParasite"/>
        </authorList>
    </citation>
    <scope>IDENTIFICATION</scope>
</reference>
<keyword evidence="1" id="KW-1185">Reference proteome</keyword>
<accession>A0A0K0EA80</accession>
<sequence>MSIYNNSNYNTFSQYYLNINEKVQSNKIFHKSKLLGCGYVKEFDIINECGWIISILDEKEFYISPETFFYDKNCLTILSLYPGEKVIFEYSIENGIMIAIKVYSCNGNEDKRKRLEEEAWDKYYDEYDECIWCGKSCTEENHEY</sequence>
<dbReference type="Proteomes" id="UP000035681">
    <property type="component" value="Unplaced"/>
</dbReference>
<proteinExistence type="predicted"/>
<dbReference type="WBParaSite" id="TCONS_00016222.p1">
    <property type="protein sequence ID" value="TCONS_00016222.p1"/>
    <property type="gene ID" value="XLOC_010903"/>
</dbReference>
<protein>
    <submittedName>
        <fullName evidence="3">CSD domain-containing protein</fullName>
    </submittedName>
    <submittedName>
        <fullName evidence="2">DUF2185 domain-containing protein</fullName>
    </submittedName>
</protein>
<evidence type="ECO:0000313" key="1">
    <source>
        <dbReference type="Proteomes" id="UP000035681"/>
    </source>
</evidence>
<evidence type="ECO:0000313" key="3">
    <source>
        <dbReference type="WBParaSite" id="TCONS_00016222.p1"/>
    </source>
</evidence>
<organism evidence="2">
    <name type="scientific">Strongyloides stercoralis</name>
    <name type="common">Threadworm</name>
    <dbReference type="NCBI Taxonomy" id="6248"/>
    <lineage>
        <taxon>Eukaryota</taxon>
        <taxon>Metazoa</taxon>
        <taxon>Ecdysozoa</taxon>
        <taxon>Nematoda</taxon>
        <taxon>Chromadorea</taxon>
        <taxon>Rhabditida</taxon>
        <taxon>Tylenchina</taxon>
        <taxon>Panagrolaimomorpha</taxon>
        <taxon>Strongyloidoidea</taxon>
        <taxon>Strongyloididae</taxon>
        <taxon>Strongyloides</taxon>
    </lineage>
</organism>
<dbReference type="WBParaSite" id="SSTP_0000640800.1">
    <property type="protein sequence ID" value="SSTP_0000640800.1"/>
    <property type="gene ID" value="SSTP_0000640800"/>
</dbReference>
<name>A0A0K0EA80_STRER</name>
<dbReference type="AlphaFoldDB" id="A0A0K0EA80"/>
<evidence type="ECO:0000313" key="2">
    <source>
        <dbReference type="WBParaSite" id="SSTP_0000640800.1"/>
    </source>
</evidence>